<accession>A0A1W2AZQ8</accession>
<name>A0A1W2AZQ8_9SPHI</name>
<proteinExistence type="predicted"/>
<dbReference type="CDD" id="cd00038">
    <property type="entry name" value="CAP_ED"/>
    <property type="match status" value="1"/>
</dbReference>
<dbReference type="AlphaFoldDB" id="A0A1W2AZQ8"/>
<keyword evidence="1" id="KW-0175">Coiled coil</keyword>
<dbReference type="GO" id="GO:0016301">
    <property type="term" value="F:kinase activity"/>
    <property type="evidence" value="ECO:0007669"/>
    <property type="project" value="UniProtKB-KW"/>
</dbReference>
<evidence type="ECO:0000259" key="2">
    <source>
        <dbReference type="PROSITE" id="PS50042"/>
    </source>
</evidence>
<dbReference type="Proteomes" id="UP000192756">
    <property type="component" value="Unassembled WGS sequence"/>
</dbReference>
<organism evidence="3 4">
    <name type="scientific">Pedobacter africanus</name>
    <dbReference type="NCBI Taxonomy" id="151894"/>
    <lineage>
        <taxon>Bacteria</taxon>
        <taxon>Pseudomonadati</taxon>
        <taxon>Bacteroidota</taxon>
        <taxon>Sphingobacteriia</taxon>
        <taxon>Sphingobacteriales</taxon>
        <taxon>Sphingobacteriaceae</taxon>
        <taxon>Pedobacter</taxon>
    </lineage>
</organism>
<feature type="domain" description="Cyclic nucleotide-binding" evidence="2">
    <location>
        <begin position="24"/>
        <end position="123"/>
    </location>
</feature>
<keyword evidence="3" id="KW-0808">Transferase</keyword>
<dbReference type="PROSITE" id="PS50042">
    <property type="entry name" value="CNMP_BINDING_3"/>
    <property type="match status" value="1"/>
</dbReference>
<reference evidence="4" key="1">
    <citation type="submission" date="2017-04" db="EMBL/GenBank/DDBJ databases">
        <authorList>
            <person name="Varghese N."/>
            <person name="Submissions S."/>
        </authorList>
    </citation>
    <scope>NUCLEOTIDE SEQUENCE [LARGE SCALE GENOMIC DNA]</scope>
    <source>
        <strain evidence="4">DSM 12126</strain>
    </source>
</reference>
<dbReference type="Gene3D" id="2.60.120.10">
    <property type="entry name" value="Jelly Rolls"/>
    <property type="match status" value="1"/>
</dbReference>
<dbReference type="EMBL" id="FWXT01000001">
    <property type="protein sequence ID" value="SMC66227.1"/>
    <property type="molecule type" value="Genomic_DNA"/>
</dbReference>
<gene>
    <name evidence="3" type="ORF">SAMN04488524_1801</name>
</gene>
<dbReference type="STRING" id="151894.SAMN04488524_1801"/>
<keyword evidence="4" id="KW-1185">Reference proteome</keyword>
<feature type="coiled-coil region" evidence="1">
    <location>
        <begin position="134"/>
        <end position="161"/>
    </location>
</feature>
<dbReference type="Pfam" id="PF00027">
    <property type="entry name" value="cNMP_binding"/>
    <property type="match status" value="1"/>
</dbReference>
<sequence length="209" mass="24297">MLKNLKFLARLMAYLQRIDPATPLSPKLEPELKDRMKDISFRKKRQTLVTQDEKPGHAYFLLSGYVVVCYIDDKGEIRVVRIAFGEQIIAIDAFMQNKPSPYYIIAMREAVLISIDYDNMLAIYRDVPGVDELAVKTSASYERLEKERDELLNKSNRERVLEFYSDKPDLLPAKKSPLQDLYIASYLKMNIDTFRRVRNKLIAEGLLKV</sequence>
<keyword evidence="3" id="KW-0418">Kinase</keyword>
<evidence type="ECO:0000313" key="3">
    <source>
        <dbReference type="EMBL" id="SMC66227.1"/>
    </source>
</evidence>
<dbReference type="SUPFAM" id="SSF51206">
    <property type="entry name" value="cAMP-binding domain-like"/>
    <property type="match status" value="1"/>
</dbReference>
<protein>
    <submittedName>
        <fullName evidence="3">cAMP-binding domain of CRP or a regulatory subunit of cAMP-dependent protein kinases</fullName>
    </submittedName>
</protein>
<dbReference type="InterPro" id="IPR018490">
    <property type="entry name" value="cNMP-bd_dom_sf"/>
</dbReference>
<dbReference type="InterPro" id="IPR014710">
    <property type="entry name" value="RmlC-like_jellyroll"/>
</dbReference>
<dbReference type="RefSeq" id="WP_084237991.1">
    <property type="nucleotide sequence ID" value="NZ_FWXT01000001.1"/>
</dbReference>
<evidence type="ECO:0000313" key="4">
    <source>
        <dbReference type="Proteomes" id="UP000192756"/>
    </source>
</evidence>
<dbReference type="InterPro" id="IPR000595">
    <property type="entry name" value="cNMP-bd_dom"/>
</dbReference>
<evidence type="ECO:0000256" key="1">
    <source>
        <dbReference type="SAM" id="Coils"/>
    </source>
</evidence>
<dbReference type="OrthoDB" id="754844at2"/>